<dbReference type="GO" id="GO:0006397">
    <property type="term" value="P:mRNA processing"/>
    <property type="evidence" value="ECO:0007669"/>
    <property type="project" value="UniProtKB-KW"/>
</dbReference>
<dbReference type="SUPFAM" id="SSF101233">
    <property type="entry name" value="PWI domain"/>
    <property type="match status" value="1"/>
</dbReference>
<dbReference type="PANTHER" id="PTHR23148:SF0">
    <property type="entry name" value="SERINE_ARGININE REPETITIVE MATRIX PROTEIN 1"/>
    <property type="match status" value="1"/>
</dbReference>
<dbReference type="GO" id="GO:0048024">
    <property type="term" value="P:regulation of mRNA splicing, via spliceosome"/>
    <property type="evidence" value="ECO:0007669"/>
    <property type="project" value="TreeGrafter"/>
</dbReference>
<feature type="region of interest" description="Disordered" evidence="2">
    <location>
        <begin position="254"/>
        <end position="280"/>
    </location>
</feature>
<evidence type="ECO:0000313" key="5">
    <source>
        <dbReference type="Proteomes" id="UP000235023"/>
    </source>
</evidence>
<dbReference type="EMBL" id="KZ559528">
    <property type="protein sequence ID" value="PLN82287.1"/>
    <property type="molecule type" value="Genomic_DNA"/>
</dbReference>
<gene>
    <name evidence="4" type="ORF">BDW42DRAFT_81976</name>
</gene>
<name>A0A2J5HXW2_9EURO</name>
<dbReference type="SMART" id="SM00311">
    <property type="entry name" value="PWI"/>
    <property type="match status" value="1"/>
</dbReference>
<dbReference type="InterPro" id="IPR002483">
    <property type="entry name" value="PWI_dom"/>
</dbReference>
<accession>A0A2J5HXW2</accession>
<feature type="region of interest" description="Disordered" evidence="2">
    <location>
        <begin position="137"/>
        <end position="167"/>
    </location>
</feature>
<evidence type="ECO:0000313" key="4">
    <source>
        <dbReference type="EMBL" id="PLN82287.1"/>
    </source>
</evidence>
<dbReference type="PANTHER" id="PTHR23148">
    <property type="entry name" value="SERINE/ARGININE REGULATED NUCLEAR MATRIX PROTEIN"/>
    <property type="match status" value="1"/>
</dbReference>
<keyword evidence="1" id="KW-0507">mRNA processing</keyword>
<dbReference type="GO" id="GO:0003723">
    <property type="term" value="F:RNA binding"/>
    <property type="evidence" value="ECO:0007669"/>
    <property type="project" value="TreeGrafter"/>
</dbReference>
<feature type="domain" description="PWI" evidence="3">
    <location>
        <begin position="12"/>
        <end position="111"/>
    </location>
</feature>
<evidence type="ECO:0000256" key="1">
    <source>
        <dbReference type="ARBA" id="ARBA00022664"/>
    </source>
</evidence>
<dbReference type="Proteomes" id="UP000235023">
    <property type="component" value="Unassembled WGS sequence"/>
</dbReference>
<organism evidence="4 5">
    <name type="scientific">Aspergillus taichungensis</name>
    <dbReference type="NCBI Taxonomy" id="482145"/>
    <lineage>
        <taxon>Eukaryota</taxon>
        <taxon>Fungi</taxon>
        <taxon>Dikarya</taxon>
        <taxon>Ascomycota</taxon>
        <taxon>Pezizomycotina</taxon>
        <taxon>Eurotiomycetes</taxon>
        <taxon>Eurotiomycetidae</taxon>
        <taxon>Eurotiales</taxon>
        <taxon>Aspergillaceae</taxon>
        <taxon>Aspergillus</taxon>
        <taxon>Aspergillus subgen. Circumdati</taxon>
    </lineage>
</organism>
<evidence type="ECO:0000259" key="3">
    <source>
        <dbReference type="PROSITE" id="PS51025"/>
    </source>
</evidence>
<dbReference type="AlphaFoldDB" id="A0A2J5HXW2"/>
<dbReference type="InterPro" id="IPR052225">
    <property type="entry name" value="Ser/Arg_repetitive_matrix"/>
</dbReference>
<evidence type="ECO:0000256" key="2">
    <source>
        <dbReference type="SAM" id="MobiDB-lite"/>
    </source>
</evidence>
<dbReference type="OrthoDB" id="163257at2759"/>
<dbReference type="GO" id="GO:0005681">
    <property type="term" value="C:spliceosomal complex"/>
    <property type="evidence" value="ECO:0007669"/>
    <property type="project" value="TreeGrafter"/>
</dbReference>
<dbReference type="Gene3D" id="1.20.1390.10">
    <property type="entry name" value="PWI domain"/>
    <property type="match status" value="1"/>
</dbReference>
<protein>
    <recommendedName>
        <fullName evidence="3">PWI domain-containing protein</fullName>
    </recommendedName>
</protein>
<dbReference type="InterPro" id="IPR036483">
    <property type="entry name" value="PWI_dom_sf"/>
</dbReference>
<reference evidence="5" key="1">
    <citation type="submission" date="2017-12" db="EMBL/GenBank/DDBJ databases">
        <authorList>
            <consortium name="DOE Joint Genome Institute"/>
            <person name="Mondo S.J."/>
            <person name="Kjaerbolling I."/>
            <person name="Vesth T.C."/>
            <person name="Frisvad J.C."/>
            <person name="Nybo J.L."/>
            <person name="Theobald S."/>
            <person name="Kuo A."/>
            <person name="Bowyer P."/>
            <person name="Matsuda Y."/>
            <person name="Lyhne E.K."/>
            <person name="Kogle M.E."/>
            <person name="Clum A."/>
            <person name="Lipzen A."/>
            <person name="Salamov A."/>
            <person name="Ngan C.Y."/>
            <person name="Daum C."/>
            <person name="Chiniquy J."/>
            <person name="Barry K."/>
            <person name="LaButti K."/>
            <person name="Haridas S."/>
            <person name="Simmons B.A."/>
            <person name="Magnuson J.K."/>
            <person name="Mortensen U.H."/>
            <person name="Larsen T.O."/>
            <person name="Grigoriev I.V."/>
            <person name="Baker S.E."/>
            <person name="Andersen M.R."/>
            <person name="Nordberg H.P."/>
            <person name="Cantor M.N."/>
            <person name="Hua S.X."/>
        </authorList>
    </citation>
    <scope>NUCLEOTIDE SEQUENCE [LARGE SCALE GENOMIC DNA]</scope>
    <source>
        <strain evidence="5">IBT 19404</strain>
    </source>
</reference>
<sequence length="376" mass="40803">MATSVDAKLLRQTKFPPEFSRKVDMTKVNIEVMKKWIAGKISEILGNEDDVVIELCFNLLEGTRYPDIKSLQIQLTGFLDKDTANFCKELWSLCLSGQENPQGVPKELLEAKKLELIQEKVRPGLLSCSCQTRHSLTALRSRQRRRPSKRDDRKNKSNGGSGKWKSFGGATVRIEGVEEEEVGAGVGATSIVVHRPPDDVVGIDFAMRRRPDATSTHTYHRGEADAPAAPDLAPSLRHDPLPLVANNAIPAGTGTGAAAVGRPAGRSPRNAGGPPPGDAAARTMAIECGLLPAAVPRAHAVPEEIAGDPDRSRRAAHPVHRPRLLPGAEEGALRPRMMIGALRDGEDPRLTIPHAHIKENRQLMLQRSARPVMIAA</sequence>
<dbReference type="PROSITE" id="PS51025">
    <property type="entry name" value="PWI"/>
    <property type="match status" value="1"/>
</dbReference>
<dbReference type="Pfam" id="PF01480">
    <property type="entry name" value="PWI"/>
    <property type="match status" value="1"/>
</dbReference>
<proteinExistence type="predicted"/>
<keyword evidence="5" id="KW-1185">Reference proteome</keyword>
<feature type="compositionally biased region" description="Low complexity" evidence="2">
    <location>
        <begin position="254"/>
        <end position="266"/>
    </location>
</feature>